<dbReference type="AlphaFoldDB" id="A0ABD5DAM6"/>
<dbReference type="GO" id="GO:0050660">
    <property type="term" value="F:flavin adenine dinucleotide binding"/>
    <property type="evidence" value="ECO:0007669"/>
    <property type="project" value="UniProtKB-UniRule"/>
</dbReference>
<dbReference type="GO" id="GO:0032259">
    <property type="term" value="P:methylation"/>
    <property type="evidence" value="ECO:0007669"/>
    <property type="project" value="UniProtKB-KW"/>
</dbReference>
<sequence>MNKQFAEYVDHMGNDNSVVTAARVSFDKVAELFSDAENESLIRYLARGRSSKDYKHLVSTIAAGVGSIEEAENILGQISATATHWTPFAHTAITLRMKAPVPIRTQCFKHKQGMVENEESRRYITSRPELYIPEDFRKKPEGSIKQGSSGVHPNSDKWLEIYKVRCENAINEYERMVADGVCPEQARFILPQGVMVNWIWTGNLYAFANFFNKRSDSHAQKEIRDLAHLVQDIVQPLYPVSWQALTFN</sequence>
<dbReference type="NCBIfam" id="TIGR02170">
    <property type="entry name" value="thyX"/>
    <property type="match status" value="1"/>
</dbReference>
<organism evidence="2">
    <name type="scientific">Acinetobacter baumannii</name>
    <dbReference type="NCBI Taxonomy" id="470"/>
    <lineage>
        <taxon>Bacteria</taxon>
        <taxon>Pseudomonadati</taxon>
        <taxon>Pseudomonadota</taxon>
        <taxon>Gammaproteobacteria</taxon>
        <taxon>Moraxellales</taxon>
        <taxon>Moraxellaceae</taxon>
        <taxon>Acinetobacter</taxon>
        <taxon>Acinetobacter calcoaceticus/baumannii complex</taxon>
    </lineage>
</organism>
<gene>
    <name evidence="2" type="primary">thyX</name>
    <name evidence="2" type="ORF">FPK87_14365</name>
</gene>
<dbReference type="GO" id="GO:0050797">
    <property type="term" value="F:thymidylate synthase (FAD) activity"/>
    <property type="evidence" value="ECO:0007669"/>
    <property type="project" value="UniProtKB-UniRule"/>
</dbReference>
<accession>A0ABD5DAM6</accession>
<dbReference type="PANTHER" id="PTHR34934">
    <property type="entry name" value="FLAVIN-DEPENDENT THYMIDYLATE SYNTHASE"/>
    <property type="match status" value="1"/>
</dbReference>
<keyword evidence="2" id="KW-0489">Methyltransferase</keyword>
<dbReference type="EC" id="2.1.1.148" evidence="1"/>
<dbReference type="SUPFAM" id="SSF69796">
    <property type="entry name" value="Thymidylate synthase-complementing protein Thy1"/>
    <property type="match status" value="1"/>
</dbReference>
<proteinExistence type="predicted"/>
<dbReference type="RefSeq" id="WP_017831708.1">
    <property type="nucleotide sequence ID" value="NZ_CP110465.1"/>
</dbReference>
<dbReference type="EMBL" id="VMBB01000021">
    <property type="protein sequence ID" value="MDR8261638.1"/>
    <property type="molecule type" value="Genomic_DNA"/>
</dbReference>
<dbReference type="InterPro" id="IPR003669">
    <property type="entry name" value="Thymidylate_synthase_ThyX"/>
</dbReference>
<dbReference type="InterPro" id="IPR036098">
    <property type="entry name" value="Thymidylate_synthase_ThyX_sf"/>
</dbReference>
<dbReference type="CDD" id="cd20175">
    <property type="entry name" value="ThyX"/>
    <property type="match status" value="1"/>
</dbReference>
<dbReference type="PANTHER" id="PTHR34934:SF1">
    <property type="entry name" value="FLAVIN-DEPENDENT THYMIDYLATE SYNTHASE"/>
    <property type="match status" value="1"/>
</dbReference>
<reference evidence="2" key="1">
    <citation type="submission" date="2019-07" db="EMBL/GenBank/DDBJ databases">
        <title>Biological characteristics of mucoid Acinetobacter baumannii from a general hospital in China.</title>
        <authorList>
            <person name="Hua X."/>
            <person name="Yu Y."/>
        </authorList>
    </citation>
    <scope>NUCLEOTIDE SEQUENCE [LARGE SCALE GENOMIC DNA]</scope>
    <source>
        <strain evidence="2">N41</strain>
    </source>
</reference>
<evidence type="ECO:0000256" key="1">
    <source>
        <dbReference type="NCBIfam" id="TIGR02170"/>
    </source>
</evidence>
<evidence type="ECO:0000313" key="2">
    <source>
        <dbReference type="EMBL" id="MDR8261638.1"/>
    </source>
</evidence>
<dbReference type="GO" id="GO:0006231">
    <property type="term" value="P:dTMP biosynthetic process"/>
    <property type="evidence" value="ECO:0007669"/>
    <property type="project" value="UniProtKB-UniRule"/>
</dbReference>
<dbReference type="Gene3D" id="3.30.1360.170">
    <property type="match status" value="1"/>
</dbReference>
<dbReference type="PROSITE" id="PS51331">
    <property type="entry name" value="THYX"/>
    <property type="match status" value="1"/>
</dbReference>
<name>A0ABD5DAM6_ACIBA</name>
<dbReference type="Pfam" id="PF02511">
    <property type="entry name" value="Thy1"/>
    <property type="match status" value="1"/>
</dbReference>
<keyword evidence="2" id="KW-0808">Transferase</keyword>
<comment type="caution">
    <text evidence="2">The sequence shown here is derived from an EMBL/GenBank/DDBJ whole genome shotgun (WGS) entry which is preliminary data.</text>
</comment>
<protein>
    <recommendedName>
        <fullName evidence="1">FAD-dependent thymidylate synthase</fullName>
        <ecNumber evidence="1">2.1.1.148</ecNumber>
    </recommendedName>
</protein>